<evidence type="ECO:0000313" key="4">
    <source>
        <dbReference type="Proteomes" id="UP000812982"/>
    </source>
</evidence>
<dbReference type="Pfam" id="PF01451">
    <property type="entry name" value="LMWPc"/>
    <property type="match status" value="1"/>
</dbReference>
<evidence type="ECO:0000256" key="1">
    <source>
        <dbReference type="ARBA" id="ARBA00013064"/>
    </source>
</evidence>
<evidence type="ECO:0000313" key="3">
    <source>
        <dbReference type="EMBL" id="MBU9765623.1"/>
    </source>
</evidence>
<dbReference type="CDD" id="cd16343">
    <property type="entry name" value="LMWPTP"/>
    <property type="match status" value="1"/>
</dbReference>
<dbReference type="PANTHER" id="PTHR11717:SF7">
    <property type="entry name" value="LOW MOLECULAR WEIGHT PHOSPHOTYROSINE PROTEIN PHOSPHATASE"/>
    <property type="match status" value="1"/>
</dbReference>
<dbReference type="InterPro" id="IPR050438">
    <property type="entry name" value="LMW_PTPase"/>
</dbReference>
<comment type="caution">
    <text evidence="3">The sequence shown here is derived from an EMBL/GenBank/DDBJ whole genome shotgun (WGS) entry which is preliminary data.</text>
</comment>
<feature type="domain" description="Phosphotyrosine protein phosphatase I" evidence="2">
    <location>
        <begin position="22"/>
        <end position="169"/>
    </location>
</feature>
<proteinExistence type="predicted"/>
<dbReference type="InterPro" id="IPR023485">
    <property type="entry name" value="Ptyr_pPase"/>
</dbReference>
<dbReference type="EMBL" id="VOMB01000020">
    <property type="protein sequence ID" value="MBU9765623.1"/>
    <property type="molecule type" value="Genomic_DNA"/>
</dbReference>
<dbReference type="Proteomes" id="UP000812982">
    <property type="component" value="Unassembled WGS sequence"/>
</dbReference>
<organism evidence="3 4">
    <name type="scientific">[Mycobacterium] fortunisiensis</name>
    <dbReference type="NCBI Taxonomy" id="2600579"/>
    <lineage>
        <taxon>Bacteria</taxon>
        <taxon>Bacillati</taxon>
        <taxon>Actinomycetota</taxon>
        <taxon>Actinomycetes</taxon>
        <taxon>Mycobacteriales</taxon>
        <taxon>Mycobacteriaceae</taxon>
        <taxon>Mycolicibacterium</taxon>
    </lineage>
</organism>
<protein>
    <recommendedName>
        <fullName evidence="1">protein-tyrosine-phosphatase</fullName>
        <ecNumber evidence="1">3.1.3.48</ecNumber>
    </recommendedName>
</protein>
<accession>A0ABS6KQ73</accession>
<dbReference type="SMART" id="SM00226">
    <property type="entry name" value="LMWPc"/>
    <property type="match status" value="1"/>
</dbReference>
<gene>
    <name evidence="3" type="ORF">FR943_17450</name>
</gene>
<keyword evidence="4" id="KW-1185">Reference proteome</keyword>
<name>A0ABS6KQ73_9MYCO</name>
<sequence>MSTPSRRFARCWVSDFASGSALHVTFVCSGNICRSPIAEKMFAHQISRRGLSEWVRVSSGGTGGWHAGDGADERACLVLRERGYPTEHIAAQVSDDHLGADLVVALGRNHLRILTDLGVTGDRLRMLRSFDPRSGAHALDVEDPYYGAKTDFEDVFTVIDASLPGLHAWVDEALAGRGIVVA</sequence>
<dbReference type="PANTHER" id="PTHR11717">
    <property type="entry name" value="LOW MOLECULAR WEIGHT PROTEIN TYROSINE PHOSPHATASE"/>
    <property type="match status" value="1"/>
</dbReference>
<evidence type="ECO:0000259" key="2">
    <source>
        <dbReference type="SMART" id="SM00226"/>
    </source>
</evidence>
<reference evidence="3 4" key="1">
    <citation type="journal article" date="2021" name="Sci. Rep.">
        <title>Phenotypic and genomic hallmarks of a novel, potentially pathogenic rapidly growing Mycobacterium species related to the Mycobacterium fortuitum complex.</title>
        <authorList>
            <person name="Gharbi R."/>
            <person name="Khanna V."/>
            <person name="Frigui W."/>
            <person name="Mhenni B."/>
            <person name="Brosch R."/>
            <person name="Mardassi H."/>
        </authorList>
    </citation>
    <scope>NUCLEOTIDE SEQUENCE [LARGE SCALE GENOMIC DNA]</scope>
    <source>
        <strain evidence="3 4">TNTM28</strain>
    </source>
</reference>
<dbReference type="EC" id="3.1.3.48" evidence="1"/>